<evidence type="ECO:0000259" key="1">
    <source>
        <dbReference type="Pfam" id="PF00248"/>
    </source>
</evidence>
<keyword evidence="3" id="KW-1185">Reference proteome</keyword>
<sequence length="310" mass="33748">MNDGGLAMALGTMHFGTRVGRDESFALLDQYVDAGGRWIDTANCYAFWNDPAGASGQSEQVIGDWLTARPGMRERVLIGTKVGATPAGDGTEGLSAPVVRQELRASLTRLQTDRVDLYWAHKEDRGIDLAQSVAAFGEAQAQGLVDQVGWSNHPVWRVERARAIAVAAGMPAPSAIQQRWSYLHPRPDVEVEGEDHPYGMMTPETLDYAHENPDVELWGYTALLTGFYDKAGTSLPPSYDHPGTHDRLERLASIAQAHGAQHGQIVLAWMRHSDPAVRPIVGVSRPEQLTSAVEAMQIELAADEMATLDA</sequence>
<accession>A0A853DEL1</accession>
<dbReference type="GO" id="GO:0005829">
    <property type="term" value="C:cytosol"/>
    <property type="evidence" value="ECO:0007669"/>
    <property type="project" value="TreeGrafter"/>
</dbReference>
<dbReference type="SUPFAM" id="SSF51430">
    <property type="entry name" value="NAD(P)-linked oxidoreductase"/>
    <property type="match status" value="1"/>
</dbReference>
<comment type="caution">
    <text evidence="2">The sequence shown here is derived from an EMBL/GenBank/DDBJ whole genome shotgun (WGS) entry which is preliminary data.</text>
</comment>
<gene>
    <name evidence="2" type="ORF">HNR15_000083</name>
</gene>
<dbReference type="Proteomes" id="UP000571817">
    <property type="component" value="Unassembled WGS sequence"/>
</dbReference>
<protein>
    <submittedName>
        <fullName evidence="2">Aryl-alcohol dehydrogenase-like predicted oxidoreductase</fullName>
    </submittedName>
</protein>
<dbReference type="InterPro" id="IPR036812">
    <property type="entry name" value="NAD(P)_OxRdtase_dom_sf"/>
</dbReference>
<dbReference type="AlphaFoldDB" id="A0A853DEL1"/>
<dbReference type="PANTHER" id="PTHR43364:SF6">
    <property type="entry name" value="OXIDOREDUCTASE-RELATED"/>
    <property type="match status" value="1"/>
</dbReference>
<dbReference type="EMBL" id="JACCFW010000001">
    <property type="protein sequence ID" value="NYJ73120.1"/>
    <property type="molecule type" value="Genomic_DNA"/>
</dbReference>
<feature type="domain" description="NADP-dependent oxidoreductase" evidence="1">
    <location>
        <begin position="8"/>
        <end position="310"/>
    </location>
</feature>
<dbReference type="InterPro" id="IPR023210">
    <property type="entry name" value="NADP_OxRdtase_dom"/>
</dbReference>
<organism evidence="2 3">
    <name type="scientific">Allobranchiibius huperziae</name>
    <dbReference type="NCBI Taxonomy" id="1874116"/>
    <lineage>
        <taxon>Bacteria</taxon>
        <taxon>Bacillati</taxon>
        <taxon>Actinomycetota</taxon>
        <taxon>Actinomycetes</taxon>
        <taxon>Micrococcales</taxon>
        <taxon>Dermacoccaceae</taxon>
        <taxon>Allobranchiibius</taxon>
    </lineage>
</organism>
<proteinExistence type="predicted"/>
<evidence type="ECO:0000313" key="3">
    <source>
        <dbReference type="Proteomes" id="UP000571817"/>
    </source>
</evidence>
<dbReference type="Gene3D" id="3.20.20.100">
    <property type="entry name" value="NADP-dependent oxidoreductase domain"/>
    <property type="match status" value="1"/>
</dbReference>
<dbReference type="PANTHER" id="PTHR43364">
    <property type="entry name" value="NADH-SPECIFIC METHYLGLYOXAL REDUCTASE-RELATED"/>
    <property type="match status" value="1"/>
</dbReference>
<evidence type="ECO:0000313" key="2">
    <source>
        <dbReference type="EMBL" id="NYJ73120.1"/>
    </source>
</evidence>
<name>A0A853DEL1_9MICO</name>
<dbReference type="Pfam" id="PF00248">
    <property type="entry name" value="Aldo_ket_red"/>
    <property type="match status" value="1"/>
</dbReference>
<reference evidence="2 3" key="1">
    <citation type="submission" date="2020-07" db="EMBL/GenBank/DDBJ databases">
        <title>Sequencing the genomes of 1000 actinobacteria strains.</title>
        <authorList>
            <person name="Klenk H.-P."/>
        </authorList>
    </citation>
    <scope>NUCLEOTIDE SEQUENCE [LARGE SCALE GENOMIC DNA]</scope>
    <source>
        <strain evidence="2 3">DSM 29531</strain>
    </source>
</reference>
<dbReference type="InterPro" id="IPR050523">
    <property type="entry name" value="AKR_Detox_Biosynth"/>
</dbReference>
<dbReference type="RefSeq" id="WP_179478168.1">
    <property type="nucleotide sequence ID" value="NZ_JACCFW010000001.1"/>
</dbReference>